<dbReference type="Proteomes" id="UP000257045">
    <property type="component" value="Unassembled WGS sequence"/>
</dbReference>
<name>A0A3D8J180_9HELI</name>
<comment type="caution">
    <text evidence="1">The sequence shown here is derived from an EMBL/GenBank/DDBJ whole genome shotgun (WGS) entry which is preliminary data.</text>
</comment>
<accession>A0A3D8J180</accession>
<evidence type="ECO:0000313" key="1">
    <source>
        <dbReference type="EMBL" id="RDU70966.1"/>
    </source>
</evidence>
<dbReference type="AlphaFoldDB" id="A0A3D8J180"/>
<keyword evidence="2" id="KW-1185">Reference proteome</keyword>
<reference evidence="1 2" key="1">
    <citation type="submission" date="2018-04" db="EMBL/GenBank/DDBJ databases">
        <title>Novel Campyloabacter and Helicobacter Species and Strains.</title>
        <authorList>
            <person name="Mannion A.J."/>
            <person name="Shen Z."/>
            <person name="Fox J.G."/>
        </authorList>
    </citation>
    <scope>NUCLEOTIDE SEQUENCE [LARGE SCALE GENOMIC DNA]</scope>
    <source>
        <strain evidence="1 2">MIT 04-9366</strain>
    </source>
</reference>
<organism evidence="1 2">
    <name type="scientific">Helicobacter brantae</name>
    <dbReference type="NCBI Taxonomy" id="375927"/>
    <lineage>
        <taxon>Bacteria</taxon>
        <taxon>Pseudomonadati</taxon>
        <taxon>Campylobacterota</taxon>
        <taxon>Epsilonproteobacteria</taxon>
        <taxon>Campylobacterales</taxon>
        <taxon>Helicobacteraceae</taxon>
        <taxon>Helicobacter</taxon>
    </lineage>
</organism>
<evidence type="ECO:0000313" key="2">
    <source>
        <dbReference type="Proteomes" id="UP000257045"/>
    </source>
</evidence>
<dbReference type="EMBL" id="NXLV01000005">
    <property type="protein sequence ID" value="RDU70966.1"/>
    <property type="molecule type" value="Genomic_DNA"/>
</dbReference>
<gene>
    <name evidence="1" type="ORF">CQA58_04090</name>
</gene>
<sequence>MKRLFLKRRNFGRFGIWIFGVLKTHRTLRKTQKTPKAQGMVIYDYFSYENHNFQTKLKSLFSPLAPKSKALNPKIALKRFFEF</sequence>
<proteinExistence type="predicted"/>
<protein>
    <submittedName>
        <fullName evidence="1">Uncharacterized protein</fullName>
    </submittedName>
</protein>